<reference evidence="2 3" key="1">
    <citation type="submission" date="2021-03" db="EMBL/GenBank/DDBJ databases">
        <title>Glycomyces sp. nov., a novel actinomycete isolated from soil.</title>
        <authorList>
            <person name="Yang X."/>
            <person name="Xu X."/>
        </authorList>
    </citation>
    <scope>NUCLEOTIDE SEQUENCE [LARGE SCALE GENOMIC DNA]</scope>
    <source>
        <strain evidence="2 3">NEAU-S30</strain>
    </source>
</reference>
<feature type="transmembrane region" description="Helical" evidence="1">
    <location>
        <begin position="131"/>
        <end position="154"/>
    </location>
</feature>
<protein>
    <recommendedName>
        <fullName evidence="4">DUF3592 domain-containing protein</fullName>
    </recommendedName>
</protein>
<keyword evidence="1" id="KW-1133">Transmembrane helix</keyword>
<evidence type="ECO:0000313" key="2">
    <source>
        <dbReference type="EMBL" id="MBO3732746.1"/>
    </source>
</evidence>
<feature type="transmembrane region" description="Helical" evidence="1">
    <location>
        <begin position="12"/>
        <end position="35"/>
    </location>
</feature>
<proteinExistence type="predicted"/>
<name>A0ABS3U2N6_9ACTN</name>
<sequence length="169" mass="17828">MSAAPAGKQQHPVLAAVLVTVVAMILLAFPIALWANAAEMINGYRASHGQGGVPGTATVETAVETRHGPVCTGTFTPADGGPTVETRIETPDGCETGQRFNVRLIEGHPSPFTGYGEPRAWASEAGQWMTYLPLVILFGLLSLPILLLIAMLATKLATLALRGRRTPEV</sequence>
<dbReference type="Proteomes" id="UP000681341">
    <property type="component" value="Unassembled WGS sequence"/>
</dbReference>
<evidence type="ECO:0000256" key="1">
    <source>
        <dbReference type="SAM" id="Phobius"/>
    </source>
</evidence>
<keyword evidence="1" id="KW-0472">Membrane</keyword>
<dbReference type="EMBL" id="JAGFNP010000003">
    <property type="protein sequence ID" value="MBO3732746.1"/>
    <property type="molecule type" value="Genomic_DNA"/>
</dbReference>
<evidence type="ECO:0000313" key="3">
    <source>
        <dbReference type="Proteomes" id="UP000681341"/>
    </source>
</evidence>
<organism evidence="2 3">
    <name type="scientific">Glycomyces niveus</name>
    <dbReference type="NCBI Taxonomy" id="2820287"/>
    <lineage>
        <taxon>Bacteria</taxon>
        <taxon>Bacillati</taxon>
        <taxon>Actinomycetota</taxon>
        <taxon>Actinomycetes</taxon>
        <taxon>Glycomycetales</taxon>
        <taxon>Glycomycetaceae</taxon>
        <taxon>Glycomyces</taxon>
    </lineage>
</organism>
<gene>
    <name evidence="2" type="ORF">J5V16_07915</name>
</gene>
<accession>A0ABS3U2N6</accession>
<comment type="caution">
    <text evidence="2">The sequence shown here is derived from an EMBL/GenBank/DDBJ whole genome shotgun (WGS) entry which is preliminary data.</text>
</comment>
<evidence type="ECO:0008006" key="4">
    <source>
        <dbReference type="Google" id="ProtNLM"/>
    </source>
</evidence>
<keyword evidence="3" id="KW-1185">Reference proteome</keyword>
<keyword evidence="1" id="KW-0812">Transmembrane</keyword>
<dbReference type="RefSeq" id="WP_208495527.1">
    <property type="nucleotide sequence ID" value="NZ_JAGFNP010000003.1"/>
</dbReference>